<dbReference type="Gene3D" id="2.60.40.1190">
    <property type="match status" value="1"/>
</dbReference>
<evidence type="ECO:0000313" key="3">
    <source>
        <dbReference type="EMBL" id="KAJ3261581.1"/>
    </source>
</evidence>
<dbReference type="SUPFAM" id="SSF49344">
    <property type="entry name" value="CBD9-like"/>
    <property type="match status" value="1"/>
</dbReference>
<keyword evidence="4" id="KW-1185">Reference proteome</keyword>
<dbReference type="EMBL" id="JADGKB010000005">
    <property type="protein sequence ID" value="KAJ3261581.1"/>
    <property type="molecule type" value="Genomic_DNA"/>
</dbReference>
<evidence type="ECO:0000259" key="2">
    <source>
        <dbReference type="Pfam" id="PF06452"/>
    </source>
</evidence>
<organism evidence="3 4">
    <name type="scientific">Boothiomyces macroporosus</name>
    <dbReference type="NCBI Taxonomy" id="261099"/>
    <lineage>
        <taxon>Eukaryota</taxon>
        <taxon>Fungi</taxon>
        <taxon>Fungi incertae sedis</taxon>
        <taxon>Chytridiomycota</taxon>
        <taxon>Chytridiomycota incertae sedis</taxon>
        <taxon>Chytridiomycetes</taxon>
        <taxon>Rhizophydiales</taxon>
        <taxon>Terramycetaceae</taxon>
        <taxon>Boothiomyces</taxon>
    </lineage>
</organism>
<evidence type="ECO:0000256" key="1">
    <source>
        <dbReference type="SAM" id="SignalP"/>
    </source>
</evidence>
<feature type="chain" id="PRO_5042293044" description="Carbohydrate-binding domain-containing protein" evidence="1">
    <location>
        <begin position="18"/>
        <end position="362"/>
    </location>
</feature>
<accession>A0AAD5YAX3</accession>
<dbReference type="GO" id="GO:0004553">
    <property type="term" value="F:hydrolase activity, hydrolyzing O-glycosyl compounds"/>
    <property type="evidence" value="ECO:0007669"/>
    <property type="project" value="InterPro"/>
</dbReference>
<protein>
    <recommendedName>
        <fullName evidence="2">Carbohydrate-binding domain-containing protein</fullName>
    </recommendedName>
</protein>
<keyword evidence="1" id="KW-0732">Signal</keyword>
<feature type="signal peptide" evidence="1">
    <location>
        <begin position="1"/>
        <end position="17"/>
    </location>
</feature>
<reference evidence="3" key="1">
    <citation type="submission" date="2020-05" db="EMBL/GenBank/DDBJ databases">
        <title>Phylogenomic resolution of chytrid fungi.</title>
        <authorList>
            <person name="Stajich J.E."/>
            <person name="Amses K."/>
            <person name="Simmons R."/>
            <person name="Seto K."/>
            <person name="Myers J."/>
            <person name="Bonds A."/>
            <person name="Quandt C.A."/>
            <person name="Barry K."/>
            <person name="Liu P."/>
            <person name="Grigoriev I."/>
            <person name="Longcore J.E."/>
            <person name="James T.Y."/>
        </authorList>
    </citation>
    <scope>NUCLEOTIDE SEQUENCE</scope>
    <source>
        <strain evidence="3">PLAUS21</strain>
    </source>
</reference>
<dbReference type="PANTHER" id="PTHR35532:SF5">
    <property type="entry name" value="CARBOHYDRATE-BINDING DOMAIN-CONTAINING PROTEIN"/>
    <property type="match status" value="1"/>
</dbReference>
<comment type="caution">
    <text evidence="3">The sequence shown here is derived from an EMBL/GenBank/DDBJ whole genome shotgun (WGS) entry which is preliminary data.</text>
</comment>
<dbReference type="Proteomes" id="UP001210925">
    <property type="component" value="Unassembled WGS sequence"/>
</dbReference>
<dbReference type="CDD" id="cd09620">
    <property type="entry name" value="CBM9_like_3"/>
    <property type="match status" value="1"/>
</dbReference>
<dbReference type="InterPro" id="IPR010502">
    <property type="entry name" value="Carb-bd_dom_fam9"/>
</dbReference>
<dbReference type="GO" id="GO:0030246">
    <property type="term" value="F:carbohydrate binding"/>
    <property type="evidence" value="ECO:0007669"/>
    <property type="project" value="InterPro"/>
</dbReference>
<dbReference type="GO" id="GO:0016052">
    <property type="term" value="P:carbohydrate catabolic process"/>
    <property type="evidence" value="ECO:0007669"/>
    <property type="project" value="InterPro"/>
</dbReference>
<evidence type="ECO:0000313" key="4">
    <source>
        <dbReference type="Proteomes" id="UP001210925"/>
    </source>
</evidence>
<sequence>MQGSFWAITLLVTKVYSSFDCSFNSTYPKQYVAHRAKAIAIDGVLDDQVWKSSKFTDDFVDISTTVVPRLKTNVKMAWDDDYLYIGAVLEEPDIWANITSVCHCNNSTNDQVIFHDNDFEVFVDADGSTHNYKEFEMNAANQDWVLLLNRPYADGGGENSTRVYGTDGFDIVGRKHAVSIKGKLNDINSVNKQWSVEIAFPLQQLYQLNAASHPKDGDFWRINFSRVEYHVAKEFGEYVKTNPVEDNWVWSPQGEIAMHLPERWGILQFSTSTRFDTPPKYYDEWQIRSIAMELYYNLHSFRDANGFFTNDVSLLNNPAFGCAGSIFVANSTDRFTGYINSVDQQYYAIIDDLRFLQVFKRE</sequence>
<dbReference type="Pfam" id="PF06452">
    <property type="entry name" value="CBM9_1"/>
    <property type="match status" value="1"/>
</dbReference>
<feature type="domain" description="Carbohydrate-binding" evidence="2">
    <location>
        <begin position="41"/>
        <end position="138"/>
    </location>
</feature>
<dbReference type="AlphaFoldDB" id="A0AAD5YAX3"/>
<name>A0AAD5YAX3_9FUNG</name>
<proteinExistence type="predicted"/>
<gene>
    <name evidence="3" type="ORF">HK103_005419</name>
</gene>
<dbReference type="PANTHER" id="PTHR35532">
    <property type="entry name" value="SIMILAR TO POLYHYDROXYALKANOATE DEPOLYMERASE"/>
    <property type="match status" value="1"/>
</dbReference>